<name>A0ACC0C1P4_CATRO</name>
<dbReference type="Proteomes" id="UP001060085">
    <property type="component" value="Linkage Group LG02"/>
</dbReference>
<dbReference type="EMBL" id="CM044702">
    <property type="protein sequence ID" value="KAI5678747.1"/>
    <property type="molecule type" value="Genomic_DNA"/>
</dbReference>
<proteinExistence type="predicted"/>
<reference evidence="2" key="1">
    <citation type="journal article" date="2023" name="Nat. Plants">
        <title>Single-cell RNA sequencing provides a high-resolution roadmap for understanding the multicellular compartmentation of specialized metabolism.</title>
        <authorList>
            <person name="Sun S."/>
            <person name="Shen X."/>
            <person name="Li Y."/>
            <person name="Li Y."/>
            <person name="Wang S."/>
            <person name="Li R."/>
            <person name="Zhang H."/>
            <person name="Shen G."/>
            <person name="Guo B."/>
            <person name="Wei J."/>
            <person name="Xu J."/>
            <person name="St-Pierre B."/>
            <person name="Chen S."/>
            <person name="Sun C."/>
        </authorList>
    </citation>
    <scope>NUCLEOTIDE SEQUENCE [LARGE SCALE GENOMIC DNA]</scope>
</reference>
<organism evidence="1 2">
    <name type="scientific">Catharanthus roseus</name>
    <name type="common">Madagascar periwinkle</name>
    <name type="synonym">Vinca rosea</name>
    <dbReference type="NCBI Taxonomy" id="4058"/>
    <lineage>
        <taxon>Eukaryota</taxon>
        <taxon>Viridiplantae</taxon>
        <taxon>Streptophyta</taxon>
        <taxon>Embryophyta</taxon>
        <taxon>Tracheophyta</taxon>
        <taxon>Spermatophyta</taxon>
        <taxon>Magnoliopsida</taxon>
        <taxon>eudicotyledons</taxon>
        <taxon>Gunneridae</taxon>
        <taxon>Pentapetalae</taxon>
        <taxon>asterids</taxon>
        <taxon>lamiids</taxon>
        <taxon>Gentianales</taxon>
        <taxon>Apocynaceae</taxon>
        <taxon>Rauvolfioideae</taxon>
        <taxon>Vinceae</taxon>
        <taxon>Catharanthinae</taxon>
        <taxon>Catharanthus</taxon>
    </lineage>
</organism>
<evidence type="ECO:0000313" key="2">
    <source>
        <dbReference type="Proteomes" id="UP001060085"/>
    </source>
</evidence>
<gene>
    <name evidence="1" type="ORF">M9H77_09697</name>
</gene>
<keyword evidence="2" id="KW-1185">Reference proteome</keyword>
<accession>A0ACC0C1P4</accession>
<evidence type="ECO:0000313" key="1">
    <source>
        <dbReference type="EMBL" id="KAI5678747.1"/>
    </source>
</evidence>
<sequence>MYVTRPLSHYKMFPNSVSETPDGPNSGYLVIQDEESETYCCFGLCKNRSLENLPFPQNKNLSVQYQQSNGQSTYVSSDDVFLIPVLNLPLSSNRYYAINPHGKHKGEAYTCSREEDKTTCCFCLCIKDVKPRPLDLKNIYQQIEIFNYETMCITKGHFYAKSVAPDGFPPYFLRRKGWTMYSKTPKNYQLDEAQGINAALRARLPDFGFPLSSKSCESVVVGKWYSPFMFIKDGTLKDQVKRSIFYEITLEQRWDQIYTCQNYYNESNSVHIDITLDTENAYIAGQRAAWDQKKMGNGMILFRVFGKNGEETWVGLREELIQRMKWEEERGGWTGGGDGRQVKVSREQKFREIDNWKEFALYVLVESFVFKRMDGSVAMTYEFVHTHQLRNKLE</sequence>
<comment type="caution">
    <text evidence="1">The sequence shown here is derived from an EMBL/GenBank/DDBJ whole genome shotgun (WGS) entry which is preliminary data.</text>
</comment>
<protein>
    <submittedName>
        <fullName evidence="1">Uncharacterized protein</fullName>
    </submittedName>
</protein>